<accession>A0A174HSM0</accession>
<dbReference type="STRING" id="39482.ERS852491_03223"/>
<dbReference type="NCBIfam" id="TIGR01549">
    <property type="entry name" value="HAD-SF-IA-v1"/>
    <property type="match status" value="1"/>
</dbReference>
<dbReference type="SFLD" id="SFLDG01135">
    <property type="entry name" value="C1.5.6:_HAD__Beta-PGM__Phospha"/>
    <property type="match status" value="1"/>
</dbReference>
<organism evidence="1 2">
    <name type="scientific">Faecalicatena contorta</name>
    <dbReference type="NCBI Taxonomy" id="39482"/>
    <lineage>
        <taxon>Bacteria</taxon>
        <taxon>Bacillati</taxon>
        <taxon>Bacillota</taxon>
        <taxon>Clostridia</taxon>
        <taxon>Lachnospirales</taxon>
        <taxon>Lachnospiraceae</taxon>
        <taxon>Faecalicatena</taxon>
    </lineage>
</organism>
<dbReference type="PANTHER" id="PTHR43434">
    <property type="entry name" value="PHOSPHOGLYCOLATE PHOSPHATASE"/>
    <property type="match status" value="1"/>
</dbReference>
<evidence type="ECO:0000313" key="1">
    <source>
        <dbReference type="EMBL" id="CUO76337.1"/>
    </source>
</evidence>
<dbReference type="EMBL" id="CYZU01000033">
    <property type="protein sequence ID" value="CUO76337.1"/>
    <property type="molecule type" value="Genomic_DNA"/>
</dbReference>
<dbReference type="Gene3D" id="3.40.50.1000">
    <property type="entry name" value="HAD superfamily/HAD-like"/>
    <property type="match status" value="1"/>
</dbReference>
<dbReference type="GO" id="GO:0008967">
    <property type="term" value="F:phosphoglycolate phosphatase activity"/>
    <property type="evidence" value="ECO:0007669"/>
    <property type="project" value="UniProtKB-EC"/>
</dbReference>
<reference evidence="1 2" key="1">
    <citation type="submission" date="2015-09" db="EMBL/GenBank/DDBJ databases">
        <authorList>
            <consortium name="Pathogen Informatics"/>
        </authorList>
    </citation>
    <scope>NUCLEOTIDE SEQUENCE [LARGE SCALE GENOMIC DNA]</scope>
    <source>
        <strain evidence="1 2">2789STDY5834876</strain>
    </source>
</reference>
<keyword evidence="1" id="KW-0378">Hydrolase</keyword>
<dbReference type="InterPro" id="IPR006439">
    <property type="entry name" value="HAD-SF_hydro_IA"/>
</dbReference>
<dbReference type="PANTHER" id="PTHR43434:SF1">
    <property type="entry name" value="PHOSPHOGLYCOLATE PHOSPHATASE"/>
    <property type="match status" value="1"/>
</dbReference>
<dbReference type="InterPro" id="IPR036412">
    <property type="entry name" value="HAD-like_sf"/>
</dbReference>
<dbReference type="AlphaFoldDB" id="A0A174HSM0"/>
<dbReference type="InterPro" id="IPR041492">
    <property type="entry name" value="HAD_2"/>
</dbReference>
<gene>
    <name evidence="1" type="primary">gph_1</name>
    <name evidence="1" type="ORF">ERS852491_03223</name>
</gene>
<dbReference type="InterPro" id="IPR023198">
    <property type="entry name" value="PGP-like_dom2"/>
</dbReference>
<dbReference type="Proteomes" id="UP000095544">
    <property type="component" value="Unassembled WGS sequence"/>
</dbReference>
<dbReference type="EC" id="3.1.3.18" evidence="1"/>
<proteinExistence type="predicted"/>
<name>A0A174HSM0_9FIRM</name>
<dbReference type="GO" id="GO:0005829">
    <property type="term" value="C:cytosol"/>
    <property type="evidence" value="ECO:0007669"/>
    <property type="project" value="TreeGrafter"/>
</dbReference>
<dbReference type="RefSeq" id="WP_050642662.1">
    <property type="nucleotide sequence ID" value="NZ_CABKUE010000009.1"/>
</dbReference>
<sequence length="217" mass="23890">MYKICIFDLDGTLTDTLDSLTFSVNETLKEMGLSPITSEQCRMFVGNGARVLMEKALWESAKAGPERLDEAMEIYGRIFDANCTYHVIPYDGILKLLEGMRARGICLAVLSNKPDRQTVHVVEEIFGKDTFQWIQGQKEGIPRKPDPYAALQIAGRFGAEPEESLYVGDSEVDIATGRAAGMKTIGVSWGFRGRDALAEAGAVHVVDSPEEILNLIT</sequence>
<protein>
    <submittedName>
        <fullName evidence="1">Phosphoglycolate phosphatase</fullName>
        <ecNumber evidence="1">3.1.3.18</ecNumber>
    </submittedName>
</protein>
<dbReference type="OrthoDB" id="9807630at2"/>
<dbReference type="SFLD" id="SFLDS00003">
    <property type="entry name" value="Haloacid_Dehalogenase"/>
    <property type="match status" value="1"/>
</dbReference>
<dbReference type="NCBIfam" id="TIGR01509">
    <property type="entry name" value="HAD-SF-IA-v3"/>
    <property type="match status" value="1"/>
</dbReference>
<dbReference type="SUPFAM" id="SSF56784">
    <property type="entry name" value="HAD-like"/>
    <property type="match status" value="1"/>
</dbReference>
<dbReference type="Gene3D" id="1.10.150.240">
    <property type="entry name" value="Putative phosphatase, domain 2"/>
    <property type="match status" value="1"/>
</dbReference>
<dbReference type="GO" id="GO:0006281">
    <property type="term" value="P:DNA repair"/>
    <property type="evidence" value="ECO:0007669"/>
    <property type="project" value="TreeGrafter"/>
</dbReference>
<dbReference type="Pfam" id="PF13419">
    <property type="entry name" value="HAD_2"/>
    <property type="match status" value="1"/>
</dbReference>
<evidence type="ECO:0000313" key="2">
    <source>
        <dbReference type="Proteomes" id="UP000095544"/>
    </source>
</evidence>
<dbReference type="InterPro" id="IPR050155">
    <property type="entry name" value="HAD-like_hydrolase_sf"/>
</dbReference>
<dbReference type="SFLD" id="SFLDG01129">
    <property type="entry name" value="C1.5:_HAD__Beta-PGM__Phosphata"/>
    <property type="match status" value="1"/>
</dbReference>
<dbReference type="InterPro" id="IPR023214">
    <property type="entry name" value="HAD_sf"/>
</dbReference>